<dbReference type="InterPro" id="IPR015943">
    <property type="entry name" value="WD40/YVTN_repeat-like_dom_sf"/>
</dbReference>
<dbReference type="SMART" id="SM00320">
    <property type="entry name" value="WD40"/>
    <property type="match status" value="5"/>
</dbReference>
<name>A0AA88U9C0_9ASTE</name>
<dbReference type="AlphaFoldDB" id="A0AA88U9C0"/>
<feature type="repeat" description="WD" evidence="3">
    <location>
        <begin position="53"/>
        <end position="94"/>
    </location>
</feature>
<feature type="non-terminal residue" evidence="4">
    <location>
        <position position="1"/>
    </location>
</feature>
<proteinExistence type="predicted"/>
<evidence type="ECO:0000256" key="3">
    <source>
        <dbReference type="PROSITE-ProRule" id="PRU00221"/>
    </source>
</evidence>
<dbReference type="GO" id="GO:0051015">
    <property type="term" value="F:actin filament binding"/>
    <property type="evidence" value="ECO:0007669"/>
    <property type="project" value="TreeGrafter"/>
</dbReference>
<dbReference type="EMBL" id="JAVXUO010002163">
    <property type="protein sequence ID" value="KAK2975735.1"/>
    <property type="molecule type" value="Genomic_DNA"/>
</dbReference>
<dbReference type="PANTHER" id="PTHR19856">
    <property type="entry name" value="WD-REPEATCONTAINING PROTEIN WDR1"/>
    <property type="match status" value="1"/>
</dbReference>
<dbReference type="SUPFAM" id="SSF50978">
    <property type="entry name" value="WD40 repeat-like"/>
    <property type="match status" value="1"/>
</dbReference>
<keyword evidence="1 3" id="KW-0853">WD repeat</keyword>
<dbReference type="Proteomes" id="UP001187471">
    <property type="component" value="Unassembled WGS sequence"/>
</dbReference>
<accession>A0AA88U9C0</accession>
<dbReference type="PANTHER" id="PTHR19856:SF0">
    <property type="entry name" value="WD REPEAT-CONTAINING PROTEIN 1"/>
    <property type="match status" value="1"/>
</dbReference>
<evidence type="ECO:0000256" key="1">
    <source>
        <dbReference type="ARBA" id="ARBA00022574"/>
    </source>
</evidence>
<evidence type="ECO:0000313" key="5">
    <source>
        <dbReference type="Proteomes" id="UP001187471"/>
    </source>
</evidence>
<dbReference type="GO" id="GO:0030864">
    <property type="term" value="C:cortical actin cytoskeleton"/>
    <property type="evidence" value="ECO:0007669"/>
    <property type="project" value="TreeGrafter"/>
</dbReference>
<dbReference type="GO" id="GO:0030042">
    <property type="term" value="P:actin filament depolymerization"/>
    <property type="evidence" value="ECO:0007669"/>
    <property type="project" value="TreeGrafter"/>
</dbReference>
<dbReference type="InterPro" id="IPR036322">
    <property type="entry name" value="WD40_repeat_dom_sf"/>
</dbReference>
<organism evidence="4 5">
    <name type="scientific">Escallonia rubra</name>
    <dbReference type="NCBI Taxonomy" id="112253"/>
    <lineage>
        <taxon>Eukaryota</taxon>
        <taxon>Viridiplantae</taxon>
        <taxon>Streptophyta</taxon>
        <taxon>Embryophyta</taxon>
        <taxon>Tracheophyta</taxon>
        <taxon>Spermatophyta</taxon>
        <taxon>Magnoliopsida</taxon>
        <taxon>eudicotyledons</taxon>
        <taxon>Gunneridae</taxon>
        <taxon>Pentapetalae</taxon>
        <taxon>asterids</taxon>
        <taxon>campanulids</taxon>
        <taxon>Escalloniales</taxon>
        <taxon>Escalloniaceae</taxon>
        <taxon>Escallonia</taxon>
    </lineage>
</organism>
<gene>
    <name evidence="4" type="ORF">RJ640_015406</name>
</gene>
<dbReference type="Gene3D" id="2.130.10.10">
    <property type="entry name" value="YVTN repeat-like/Quinoprotein amine dehydrogenase"/>
    <property type="match status" value="1"/>
</dbReference>
<reference evidence="4" key="1">
    <citation type="submission" date="2022-12" db="EMBL/GenBank/DDBJ databases">
        <title>Draft genome assemblies for two species of Escallonia (Escalloniales).</title>
        <authorList>
            <person name="Chanderbali A."/>
            <person name="Dervinis C."/>
            <person name="Anghel I."/>
            <person name="Soltis D."/>
            <person name="Soltis P."/>
            <person name="Zapata F."/>
        </authorList>
    </citation>
    <scope>NUCLEOTIDE SEQUENCE</scope>
    <source>
        <strain evidence="4">UCBG92.1500</strain>
        <tissue evidence="4">Leaf</tissue>
    </source>
</reference>
<comment type="caution">
    <text evidence="4">The sequence shown here is derived from an EMBL/GenBank/DDBJ whole genome shotgun (WGS) entry which is preliminary data.</text>
</comment>
<keyword evidence="2" id="KW-0677">Repeat</keyword>
<dbReference type="PROSITE" id="PS50082">
    <property type="entry name" value="WD_REPEATS_2"/>
    <property type="match status" value="1"/>
</dbReference>
<dbReference type="InterPro" id="IPR001680">
    <property type="entry name" value="WD40_rpt"/>
</dbReference>
<evidence type="ECO:0000256" key="2">
    <source>
        <dbReference type="ARBA" id="ARBA00022737"/>
    </source>
</evidence>
<sequence length="273" mass="29959">MAQLKETYACVPSTERGRGILISGDPKSNSILYCNGRSVIIMNLDRPLEVSVYAEHAYQATVARFSPNSEWVASADVSGSVRIWGTRNEHVLKKEFRVLSGRIDDLQWSPDGLRIVASGEGKGKSFVRAFMWDSGTNVGEFDGHSRRVLSCAFKPTRPFRVVTCGEDFLVNFYEGPPFKFKLSHRFSPDGSKFITVSSDKKGIIYDAKTADKVGELSSEDGHKGSIYAVSWSPDSKQASLNEYLVTVSLGGTVSIFSASDPDKAPVSLGHMKN</sequence>
<protein>
    <submittedName>
        <fullName evidence="4">Uncharacterized protein</fullName>
    </submittedName>
</protein>
<keyword evidence="5" id="KW-1185">Reference proteome</keyword>
<dbReference type="Pfam" id="PF00400">
    <property type="entry name" value="WD40"/>
    <property type="match status" value="3"/>
</dbReference>
<evidence type="ECO:0000313" key="4">
    <source>
        <dbReference type="EMBL" id="KAK2975735.1"/>
    </source>
</evidence>